<proteinExistence type="predicted"/>
<dbReference type="EMBL" id="JAATIP010000158">
    <property type="protein sequence ID" value="KAF4365639.1"/>
    <property type="molecule type" value="Genomic_DNA"/>
</dbReference>
<comment type="caution">
    <text evidence="1">The sequence shown here is derived from an EMBL/GenBank/DDBJ whole genome shotgun (WGS) entry which is preliminary data.</text>
</comment>
<protein>
    <submittedName>
        <fullName evidence="1">Uncharacterized protein</fullName>
    </submittedName>
</protein>
<reference evidence="3 4" key="1">
    <citation type="journal article" date="2020" name="bioRxiv">
        <title>Sequence and annotation of 42 cannabis genomes reveals extensive copy number variation in cannabinoid synthesis and pathogen resistance genes.</title>
        <authorList>
            <person name="Mckernan K.J."/>
            <person name="Helbert Y."/>
            <person name="Kane L.T."/>
            <person name="Ebling H."/>
            <person name="Zhang L."/>
            <person name="Liu B."/>
            <person name="Eaton Z."/>
            <person name="Mclaughlin S."/>
            <person name="Kingan S."/>
            <person name="Baybayan P."/>
            <person name="Concepcion G."/>
            <person name="Jordan M."/>
            <person name="Riva A."/>
            <person name="Barbazuk W."/>
            <person name="Harkins T."/>
        </authorList>
    </citation>
    <scope>NUCLEOTIDE SEQUENCE [LARGE SCALE GENOMIC DNA]</scope>
    <source>
        <strain evidence="3 4">cv. Jamaican Lion 4</strain>
        <strain evidence="2">Father</strain>
        <strain evidence="1">Mother</strain>
        <tissue evidence="1">Leaf</tissue>
    </source>
</reference>
<accession>A0A7J6F701</accession>
<keyword evidence="4" id="KW-1185">Reference proteome</keyword>
<evidence type="ECO:0000313" key="1">
    <source>
        <dbReference type="EMBL" id="KAF4365639.1"/>
    </source>
</evidence>
<dbReference type="Proteomes" id="UP000525078">
    <property type="component" value="Unassembled WGS sequence"/>
</dbReference>
<dbReference type="EMBL" id="JAATIQ010000063">
    <property type="protein sequence ID" value="KAF4390465.1"/>
    <property type="molecule type" value="Genomic_DNA"/>
</dbReference>
<sequence>MYSRGDLVEVCSRGDFVGSYYEASIVSQPLTESLHFMVKKGDEKLNQSIGFLLFRGKSYITFPIEYSVQPINAHGAT</sequence>
<gene>
    <name evidence="1" type="ORF">F8388_007472</name>
    <name evidence="2" type="ORF">G4B88_024471</name>
</gene>
<organism evidence="1 3">
    <name type="scientific">Cannabis sativa</name>
    <name type="common">Hemp</name>
    <name type="synonym">Marijuana</name>
    <dbReference type="NCBI Taxonomy" id="3483"/>
    <lineage>
        <taxon>Eukaryota</taxon>
        <taxon>Viridiplantae</taxon>
        <taxon>Streptophyta</taxon>
        <taxon>Embryophyta</taxon>
        <taxon>Tracheophyta</taxon>
        <taxon>Spermatophyta</taxon>
        <taxon>Magnoliopsida</taxon>
        <taxon>eudicotyledons</taxon>
        <taxon>Gunneridae</taxon>
        <taxon>Pentapetalae</taxon>
        <taxon>rosids</taxon>
        <taxon>fabids</taxon>
        <taxon>Rosales</taxon>
        <taxon>Cannabaceae</taxon>
        <taxon>Cannabis</taxon>
    </lineage>
</organism>
<evidence type="ECO:0000313" key="3">
    <source>
        <dbReference type="Proteomes" id="UP000525078"/>
    </source>
</evidence>
<evidence type="ECO:0000313" key="4">
    <source>
        <dbReference type="Proteomes" id="UP000583929"/>
    </source>
</evidence>
<dbReference type="Proteomes" id="UP000583929">
    <property type="component" value="Unassembled WGS sequence"/>
</dbReference>
<dbReference type="AlphaFoldDB" id="A0A7J6F701"/>
<evidence type="ECO:0000313" key="2">
    <source>
        <dbReference type="EMBL" id="KAF4390465.1"/>
    </source>
</evidence>
<name>A0A7J6F701_CANSA</name>